<keyword evidence="3" id="KW-0963">Cytoplasm</keyword>
<dbReference type="PROSITE" id="PS50194">
    <property type="entry name" value="FILAMIN_REPEAT"/>
    <property type="match status" value="1"/>
</dbReference>
<dbReference type="Gene3D" id="2.60.40.10">
    <property type="entry name" value="Immunoglobulins"/>
    <property type="match status" value="2"/>
</dbReference>
<dbReference type="InterPro" id="IPR053879">
    <property type="entry name" value="HYDIN_VesB_CFA65-like_Ig"/>
</dbReference>
<dbReference type="Pfam" id="PF13385">
    <property type="entry name" value="Laminin_G_3"/>
    <property type="match status" value="1"/>
</dbReference>
<feature type="domain" description="LamG-like jellyroll fold" evidence="9">
    <location>
        <begin position="1123"/>
        <end position="1256"/>
    </location>
</feature>
<evidence type="ECO:0000313" key="11">
    <source>
        <dbReference type="Proteomes" id="UP001596978"/>
    </source>
</evidence>
<dbReference type="NCBIfam" id="TIGR04183">
    <property type="entry name" value="Por_Secre_tail"/>
    <property type="match status" value="1"/>
</dbReference>
<dbReference type="Pfam" id="PF26628">
    <property type="entry name" value="DUF8202"/>
    <property type="match status" value="1"/>
</dbReference>
<evidence type="ECO:0000256" key="8">
    <source>
        <dbReference type="SAM" id="SignalP"/>
    </source>
</evidence>
<feature type="signal peptide" evidence="8">
    <location>
        <begin position="1"/>
        <end position="25"/>
    </location>
</feature>
<dbReference type="InterPro" id="IPR017868">
    <property type="entry name" value="Filamin/ABP280_repeat-like"/>
</dbReference>
<dbReference type="NCBIfam" id="NF012200">
    <property type="entry name" value="choice_anch_D"/>
    <property type="match status" value="2"/>
</dbReference>
<dbReference type="InterPro" id="IPR013320">
    <property type="entry name" value="ConA-like_dom_sf"/>
</dbReference>
<dbReference type="PANTHER" id="PTHR42535">
    <property type="entry name" value="OOKINETE PROTEIN, PUTATIVE-RELATED"/>
    <property type="match status" value="1"/>
</dbReference>
<gene>
    <name evidence="10" type="ORF">ACFQ1M_09515</name>
</gene>
<keyword evidence="5" id="KW-0969">Cilium</keyword>
<dbReference type="InterPro" id="IPR058515">
    <property type="entry name" value="DUF8202"/>
</dbReference>
<feature type="chain" id="PRO_5045811257" evidence="8">
    <location>
        <begin position="26"/>
        <end position="1941"/>
    </location>
</feature>
<name>A0ABW3CY35_9FLAO</name>
<keyword evidence="6" id="KW-1015">Disulfide bond</keyword>
<evidence type="ECO:0000256" key="4">
    <source>
        <dbReference type="ARBA" id="ARBA00022729"/>
    </source>
</evidence>
<evidence type="ECO:0000256" key="7">
    <source>
        <dbReference type="ARBA" id="ARBA00023273"/>
    </source>
</evidence>
<dbReference type="SMART" id="SM00560">
    <property type="entry name" value="LamGL"/>
    <property type="match status" value="1"/>
</dbReference>
<reference evidence="11" key="1">
    <citation type="journal article" date="2019" name="Int. J. Syst. Evol. Microbiol.">
        <title>The Global Catalogue of Microorganisms (GCM) 10K type strain sequencing project: providing services to taxonomists for standard genome sequencing and annotation.</title>
        <authorList>
            <consortium name="The Broad Institute Genomics Platform"/>
            <consortium name="The Broad Institute Genome Sequencing Center for Infectious Disease"/>
            <person name="Wu L."/>
            <person name="Ma J."/>
        </authorList>
    </citation>
    <scope>NUCLEOTIDE SEQUENCE [LARGE SCALE GENOMIC DNA]</scope>
    <source>
        <strain evidence="11">CCUG 62952</strain>
    </source>
</reference>
<evidence type="ECO:0000256" key="5">
    <source>
        <dbReference type="ARBA" id="ARBA00023069"/>
    </source>
</evidence>
<proteinExistence type="predicted"/>
<accession>A0ABW3CY35</accession>
<dbReference type="Gene3D" id="2.60.120.200">
    <property type="match status" value="1"/>
</dbReference>
<dbReference type="InterPro" id="IPR026444">
    <property type="entry name" value="Secre_tail"/>
</dbReference>
<dbReference type="RefSeq" id="WP_386407457.1">
    <property type="nucleotide sequence ID" value="NZ_JBHTJH010000005.1"/>
</dbReference>
<dbReference type="Gene3D" id="2.60.120.260">
    <property type="entry name" value="Galactose-binding domain-like"/>
    <property type="match status" value="2"/>
</dbReference>
<dbReference type="PANTHER" id="PTHR42535:SF2">
    <property type="entry name" value="CHROMOSOME UNDETERMINED SCAFFOLD_146, WHOLE GENOME SHOTGUN SEQUENCE"/>
    <property type="match status" value="1"/>
</dbReference>
<keyword evidence="7" id="KW-0966">Cell projection</keyword>
<dbReference type="InterPro" id="IPR006558">
    <property type="entry name" value="LamG-like"/>
</dbReference>
<evidence type="ECO:0000256" key="1">
    <source>
        <dbReference type="ARBA" id="ARBA00004138"/>
    </source>
</evidence>
<dbReference type="EMBL" id="JBHTJH010000005">
    <property type="protein sequence ID" value="MFD0862450.1"/>
    <property type="molecule type" value="Genomic_DNA"/>
</dbReference>
<dbReference type="Pfam" id="PF22544">
    <property type="entry name" value="HYDIN_VesB_CFA65-like_Ig"/>
    <property type="match status" value="2"/>
</dbReference>
<keyword evidence="4 8" id="KW-0732">Signal</keyword>
<organism evidence="10 11">
    <name type="scientific">Sungkyunkwania multivorans</name>
    <dbReference type="NCBI Taxonomy" id="1173618"/>
    <lineage>
        <taxon>Bacteria</taxon>
        <taxon>Pseudomonadati</taxon>
        <taxon>Bacteroidota</taxon>
        <taxon>Flavobacteriia</taxon>
        <taxon>Flavobacteriales</taxon>
        <taxon>Flavobacteriaceae</taxon>
        <taxon>Sungkyunkwania</taxon>
    </lineage>
</organism>
<evidence type="ECO:0000256" key="3">
    <source>
        <dbReference type="ARBA" id="ARBA00022490"/>
    </source>
</evidence>
<dbReference type="SUPFAM" id="SSF49899">
    <property type="entry name" value="Concanavalin A-like lectins/glucanases"/>
    <property type="match status" value="1"/>
</dbReference>
<protein>
    <submittedName>
        <fullName evidence="10">Choice-of-anchor D domain-containing protein</fullName>
    </submittedName>
</protein>
<dbReference type="Proteomes" id="UP001596978">
    <property type="component" value="Unassembled WGS sequence"/>
</dbReference>
<evidence type="ECO:0000256" key="6">
    <source>
        <dbReference type="ARBA" id="ARBA00023157"/>
    </source>
</evidence>
<evidence type="ECO:0000313" key="10">
    <source>
        <dbReference type="EMBL" id="MFD0862450.1"/>
    </source>
</evidence>
<sequence>MKKTTFKRRFFTLFFGFFTSFLTFGQVTIANQGFDSTAADTWGVNAVNAGSGTIALSTFYTEPSAPYSVLLRGGPGDQTNPNLILNNVSIVGYSGVTLSVDFAQFRVENTDDFDMLVSYDGGATYPTVITLTDGSFGDATRSFDFGGSTGYVGANPYSFNIPAAATQVMVMFRFTETSTSSNTSDYFFIDNVRLEGFVGGPEMNVTGNGTTIADGDTTPTTIDDTDFGNVGIGTPVAHTFTIENTGGANLNLTGAPNITVSGSTDFMVSAQPALSSVASGGSTTFVVTYTPSALGASTADISIANDDSDENPYNFRIRGTGVTPTPEIDIQGNGNSIVDGDTTPSTTDHTDFGTVNISSSNTRTFTIENLGSGDLTLTGAPYVTLSGSGNFAVTAQPPSNTVGASNTTTFEITYTPLAVLTEIATVTVTSDDSDENPYTFRIQGTGSILPPVAYCEDFELSDGGWDLNQTATNGNWRHGVDGTLPSNGTVRYLYSSQSSNQYQNNALNVAESPVIDLSGYENLVLNLDVYHETESNFDRLHIEFSNDGGTTWYTLGNSQPGEGTNWYNTDYDDGSFEYHSWSGDSGNWFNAEIDLESQAFDNMSDVRFRLSFTSDGSTRDVGVAIDNFCISGEPINTANTTVCGPAGINSDLELWLKADALALTDGASVSTWADLAFGTSWTNATSSVASEQPTYRDNITDNVNGNPVVSFDGNDAMYGKKGFYNDDIYIVIKPGGTISNTLATQDVFMGDDYQEGLGTQDVTGISIGDTSARYTNDIVAYNQGPQTDYGKAIVSTALTYDLPVIFNVRKKADGTGVDLYLDGVDLSLLGATQEVFVSSFKDIVNSRYWLGKSEYFDGSFDGDILEIITYSSRRSDFDKLRIESYLAIKYGINLGLYGIPALGIPHIPVPFYDSNGLPLWDSAANAGYTYNVSGIGRDDCMALNQKESKSIDPNAAITIGLGNIYGTQRLNPNTFRDDMDFLMWGSNDQDLTANPTPLNINLGPSTVTTLTDVSNRIWKVTERATTEIDSVKISIPTAELINLPALAGNDAYVMIVADDDAFTTNIETVFLETEGANQVAYFDFDGTKFFAFGVAHEVLAERHLAFDGTNDYTNVGDRGDLTGPFTIDAWVYSTGSNTANDDKTIVSKRGSGADGYQFYLTNGNQVAMRLSAGDIITSNTVLPNNQWRHVAFIFDGTTGRLYIDGVLDNSAAMASPVDNPHTFTIGGRYIDKNTQNSFFAGNIDEIRMWNTALTVNQLRYVMNQEIIQDGSSNVDGEILPLATTKNDINSVPWSTLISYYNMDSYLGTHLNDVSGNGNRARLVVPDNFNIETQTAPLPYTSTADGAWNANATWANGTEMYTPNSTLTINGTATTIDWNIVQVGHNVVASSDATVLGLISTANELSIQGDSGLTISHYLSLDGTIDLEGESQLIQETDSDLAVTSSGNIERDQQGTADSYTYNYWGSPVGAINTTSNNADFQLNSVFRDGTNPAAPVAINFQGSLTAADGGATSPITVSTGWVYKFTNGLADDYNAWVYTGNTGNITPGEGFTMKGAGTGGVGTEQNYVFNGKPNNGDITLAIGAGREYLVGNPYPSAIDAHEFIDDNLSTTGTLYFWQHWGGGSHNLGAYQGGYALRTKAGGTPAASHPDVNQAGSGTITPGRYVPVAQGFFVVGSTGGAISFENDQRIFVTEASGTSTFTRNSANANPPSPVGAEDTRPKFRIGFQSPNGIHRQLLLTIDPETTNGVDWAYEGKLNEAQMDDMYWMIDNDEYLIQALPDTSVDQRLPLGINLRDAGEITIGIDELNFVSNDVDVYLKDDLTGDLYDLRSQPFSTTLEAGQTHNRFELLFFDDRVLSNEDFDIAEGLKIDYINNSSIVRIVNNSSANLKSAKLISILGQQVATWELTQEHVIELPVQATTGAYVVTLDTDQGTITKKIIVK</sequence>
<evidence type="ECO:0000259" key="9">
    <source>
        <dbReference type="SMART" id="SM00560"/>
    </source>
</evidence>
<evidence type="ECO:0000256" key="2">
    <source>
        <dbReference type="ARBA" id="ARBA00004496"/>
    </source>
</evidence>
<comment type="caution">
    <text evidence="10">The sequence shown here is derived from an EMBL/GenBank/DDBJ whole genome shotgun (WGS) entry which is preliminary data.</text>
</comment>
<keyword evidence="11" id="KW-1185">Reference proteome</keyword>
<comment type="subcellular location">
    <subcellularLocation>
        <location evidence="1">Cell projection</location>
        <location evidence="1">Cilium</location>
    </subcellularLocation>
    <subcellularLocation>
        <location evidence="2">Cytoplasm</location>
    </subcellularLocation>
</comment>
<dbReference type="InterPro" id="IPR013783">
    <property type="entry name" value="Ig-like_fold"/>
</dbReference>